<evidence type="ECO:0000313" key="1">
    <source>
        <dbReference type="EMBL" id="OAN49606.1"/>
    </source>
</evidence>
<name>A0A178MLP4_9PROT</name>
<proteinExistence type="predicted"/>
<accession>A0A178MLP4</accession>
<dbReference type="EMBL" id="LWQT01000060">
    <property type="protein sequence ID" value="OAN49606.1"/>
    <property type="molecule type" value="Genomic_DNA"/>
</dbReference>
<keyword evidence="2" id="KW-1185">Reference proteome</keyword>
<gene>
    <name evidence="1" type="ORF">A6A04_19135</name>
</gene>
<sequence length="102" mass="11427">MSFGKERADRIRDGLANLSPGERDPFILNELATAIQEMGGEFVLPFRFMCGRPPLGKEFPTVDDALVRFIHVSGLRDAACRPLAMMVSVDRFPIKMPRCCAR</sequence>
<comment type="caution">
    <text evidence="1">The sequence shown here is derived from an EMBL/GenBank/DDBJ whole genome shotgun (WGS) entry which is preliminary data.</text>
</comment>
<dbReference type="Proteomes" id="UP000078428">
    <property type="component" value="Unassembled WGS sequence"/>
</dbReference>
<evidence type="ECO:0000313" key="2">
    <source>
        <dbReference type="Proteomes" id="UP000078428"/>
    </source>
</evidence>
<protein>
    <submittedName>
        <fullName evidence="1">Uncharacterized protein</fullName>
    </submittedName>
</protein>
<organism evidence="1 2">
    <name type="scientific">Paramagnetospirillum marisnigri</name>
    <dbReference type="NCBI Taxonomy" id="1285242"/>
    <lineage>
        <taxon>Bacteria</taxon>
        <taxon>Pseudomonadati</taxon>
        <taxon>Pseudomonadota</taxon>
        <taxon>Alphaproteobacteria</taxon>
        <taxon>Rhodospirillales</taxon>
        <taxon>Magnetospirillaceae</taxon>
        <taxon>Paramagnetospirillum</taxon>
    </lineage>
</organism>
<dbReference type="AlphaFoldDB" id="A0A178MLP4"/>
<reference evidence="1 2" key="1">
    <citation type="submission" date="2016-04" db="EMBL/GenBank/DDBJ databases">
        <title>Draft genome sequence of freshwater magnetotactic bacteria Magnetospirillum marisnigri SP-1 and Magnetospirillum moscoviense BB-1.</title>
        <authorList>
            <person name="Koziaeva V."/>
            <person name="Dziuba M.V."/>
            <person name="Ivanov T.M."/>
            <person name="Kuznetsov B."/>
            <person name="Grouzdev D.S."/>
        </authorList>
    </citation>
    <scope>NUCLEOTIDE SEQUENCE [LARGE SCALE GENOMIC DNA]</scope>
    <source>
        <strain evidence="1 2">SP-1</strain>
    </source>
</reference>